<dbReference type="InterPro" id="IPR014756">
    <property type="entry name" value="Ig_E-set"/>
</dbReference>
<dbReference type="Pfam" id="PF00630">
    <property type="entry name" value="Filamin"/>
    <property type="match status" value="1"/>
</dbReference>
<dbReference type="GO" id="GO:0008270">
    <property type="term" value="F:zinc ion binding"/>
    <property type="evidence" value="ECO:0007669"/>
    <property type="project" value="UniProtKB-KW"/>
</dbReference>
<dbReference type="GO" id="GO:0007165">
    <property type="term" value="P:signal transduction"/>
    <property type="evidence" value="ECO:0007669"/>
    <property type="project" value="InterPro"/>
</dbReference>
<dbReference type="InterPro" id="IPR001298">
    <property type="entry name" value="Filamin/ABP280_rpt"/>
</dbReference>
<keyword evidence="4" id="KW-0862">Zinc</keyword>
<dbReference type="InterPro" id="IPR017868">
    <property type="entry name" value="Filamin/ABP280_repeat-like"/>
</dbReference>
<protein>
    <recommendedName>
        <fullName evidence="13">E3 ubiquitin-protein ligase TRIM71</fullName>
    </recommendedName>
</protein>
<dbReference type="PROSITE" id="PS50017">
    <property type="entry name" value="DEATH_DOMAIN"/>
    <property type="match status" value="1"/>
</dbReference>
<dbReference type="InterPro" id="IPR041249">
    <property type="entry name" value="HEPN_DZIP3"/>
</dbReference>
<feature type="coiled-coil region" evidence="8">
    <location>
        <begin position="190"/>
        <end position="217"/>
    </location>
</feature>
<dbReference type="Gene3D" id="2.60.40.10">
    <property type="entry name" value="Immunoglobulins"/>
    <property type="match status" value="1"/>
</dbReference>
<feature type="domain" description="Death" evidence="9">
    <location>
        <begin position="170"/>
        <end position="212"/>
    </location>
</feature>
<keyword evidence="2" id="KW-0677">Repeat</keyword>
<evidence type="ECO:0008006" key="13">
    <source>
        <dbReference type="Google" id="ProtNLM"/>
    </source>
</evidence>
<dbReference type="Gene3D" id="3.30.160.60">
    <property type="entry name" value="Classic Zinc Finger"/>
    <property type="match status" value="1"/>
</dbReference>
<dbReference type="InterPro" id="IPR001258">
    <property type="entry name" value="NHL_repeat"/>
</dbReference>
<evidence type="ECO:0000313" key="11">
    <source>
        <dbReference type="EMBL" id="CAH3120746.1"/>
    </source>
</evidence>
<accession>A0AAU9WNV8</accession>
<dbReference type="PROSITE" id="PS51125">
    <property type="entry name" value="NHL"/>
    <property type="match status" value="2"/>
</dbReference>
<dbReference type="EMBL" id="CALNXJ010000018">
    <property type="protein sequence ID" value="CAH3120746.1"/>
    <property type="molecule type" value="Genomic_DNA"/>
</dbReference>
<dbReference type="AlphaFoldDB" id="A0AAU9WNV8"/>
<feature type="repeat" description="Filamin" evidence="6">
    <location>
        <begin position="442"/>
        <end position="543"/>
    </location>
</feature>
<dbReference type="PANTHER" id="PTHR24104">
    <property type="entry name" value="E3 UBIQUITIN-PROTEIN LIGASE NHLRC1-RELATED"/>
    <property type="match status" value="1"/>
</dbReference>
<keyword evidence="3 5" id="KW-0863">Zinc-finger</keyword>
<dbReference type="InterPro" id="IPR050952">
    <property type="entry name" value="TRIM-NHL_E3_ligases"/>
</dbReference>
<dbReference type="SUPFAM" id="SSF81296">
    <property type="entry name" value="E set domains"/>
    <property type="match status" value="1"/>
</dbReference>
<dbReference type="Pfam" id="PF17170">
    <property type="entry name" value="DUF5128"/>
    <property type="match status" value="1"/>
</dbReference>
<dbReference type="Proteomes" id="UP001159428">
    <property type="component" value="Unassembled WGS sequence"/>
</dbReference>
<dbReference type="SUPFAM" id="SSF57845">
    <property type="entry name" value="B-box zinc-binding domain"/>
    <property type="match status" value="1"/>
</dbReference>
<reference evidence="11 12" key="1">
    <citation type="submission" date="2022-05" db="EMBL/GenBank/DDBJ databases">
        <authorList>
            <consortium name="Genoscope - CEA"/>
            <person name="William W."/>
        </authorList>
    </citation>
    <scope>NUCLEOTIDE SEQUENCE [LARGE SCALE GENOMIC DNA]</scope>
</reference>
<dbReference type="SMART" id="SM00557">
    <property type="entry name" value="IG_FLMN"/>
    <property type="match status" value="1"/>
</dbReference>
<dbReference type="GO" id="GO:0043161">
    <property type="term" value="P:proteasome-mediated ubiquitin-dependent protein catabolic process"/>
    <property type="evidence" value="ECO:0007669"/>
    <property type="project" value="TreeGrafter"/>
</dbReference>
<dbReference type="InterPro" id="IPR000488">
    <property type="entry name" value="Death_dom"/>
</dbReference>
<evidence type="ECO:0000256" key="4">
    <source>
        <dbReference type="ARBA" id="ARBA00022833"/>
    </source>
</evidence>
<evidence type="ECO:0000256" key="6">
    <source>
        <dbReference type="PROSITE-ProRule" id="PRU00087"/>
    </source>
</evidence>
<feature type="domain" description="B box-type" evidence="10">
    <location>
        <begin position="233"/>
        <end position="276"/>
    </location>
</feature>
<sequence length="815" mass="91670">MASAAPTFLSTKETTNYARLCRLMVDVGTQALRDTFDAIHTPINLHIVLAGNKATLQTLRTRKVINATQWGKLFPAISTSVSSAQFDITLLMVLLRNLCGLTSPATGWDKLPAVTDLSREADIARVKYYRNTVYGHAERASVDDAAFNAYWGDIRDTLVRLGGVKYKTAIDKLETEVMDPDLEDHYKELLTQWKKDEDNVKDQLNEVIRKLDDLESSVKGIYRKDSKAEELLHESIKCKEKYHENEAVQYYCQDCNVCICQKCSILIHTRHTMMDIQQAVEQKKMKMKQVFTRVKERMAIVNKQIIEQTELMSKSEKDICAAEKEVTEISEQIIRIAREHETAAKTKLEEIKASQQIIYAKKLEEFQVFKDQLRNSVECGEDIVQKKVGLEILQARNTVVARCEELLTSKDIEIFNPQPVMYLVNAESINTVRHLVPGQVIASYTDSSKSAAEGNGLQEAEIGAETGFTVTTRDSEGKLFYDEEDRVTVKIRSPKGEDGEIKPKHFQNGLYTVHYEPKSIGLHEIVVEVNGKPLTGSPWRVQVTAHQYKTLRSFGSYGKGPAEFIGSGSIAVSERTGNIAIADVVNKRVQLFDSKWKYLRAIGDKGPVAERIAYPKSVAFTASGDVVVIHNETGQLGEMFLFTEHGQFIKHTGQYLIDPKSVSIRSDDHMIVCDSGDKSVKVLTPDGWGLKQSFNALDCDTLPIHAVYHEDKFFVSYVMADCVKVFNKRGEFQYDIGREGSGDVQLNRPVGLTIDRCNNLIVCDTGKSRVRVFSLDGTLVNSFSEGMGDPRFVAVTKDSKLLISDLRKHVIRVFQ</sequence>
<keyword evidence="12" id="KW-1185">Reference proteome</keyword>
<feature type="repeat" description="NHL" evidence="7">
    <location>
        <begin position="551"/>
        <end position="595"/>
    </location>
</feature>
<dbReference type="GO" id="GO:0000209">
    <property type="term" value="P:protein polyubiquitination"/>
    <property type="evidence" value="ECO:0007669"/>
    <property type="project" value="TreeGrafter"/>
</dbReference>
<dbReference type="InterPro" id="IPR000315">
    <property type="entry name" value="Znf_B-box"/>
</dbReference>
<name>A0AAU9WNV8_9CNID</name>
<dbReference type="Gene3D" id="2.120.10.30">
    <property type="entry name" value="TolB, C-terminal domain"/>
    <property type="match status" value="2"/>
</dbReference>
<evidence type="ECO:0000259" key="10">
    <source>
        <dbReference type="PROSITE" id="PS50119"/>
    </source>
</evidence>
<organism evidence="11 12">
    <name type="scientific">Pocillopora meandrina</name>
    <dbReference type="NCBI Taxonomy" id="46732"/>
    <lineage>
        <taxon>Eukaryota</taxon>
        <taxon>Metazoa</taxon>
        <taxon>Cnidaria</taxon>
        <taxon>Anthozoa</taxon>
        <taxon>Hexacorallia</taxon>
        <taxon>Scleractinia</taxon>
        <taxon>Astrocoeniina</taxon>
        <taxon>Pocilloporidae</taxon>
        <taxon>Pocillopora</taxon>
    </lineage>
</organism>
<comment type="caution">
    <text evidence="11">The sequence shown here is derived from an EMBL/GenBank/DDBJ whole genome shotgun (WGS) entry which is preliminary data.</text>
</comment>
<evidence type="ECO:0000256" key="2">
    <source>
        <dbReference type="ARBA" id="ARBA00022737"/>
    </source>
</evidence>
<feature type="repeat" description="NHL" evidence="7">
    <location>
        <begin position="733"/>
        <end position="776"/>
    </location>
</feature>
<evidence type="ECO:0000256" key="3">
    <source>
        <dbReference type="ARBA" id="ARBA00022771"/>
    </source>
</evidence>
<keyword evidence="1" id="KW-0479">Metal-binding</keyword>
<dbReference type="InterPro" id="IPR011042">
    <property type="entry name" value="6-blade_b-propeller_TolB-like"/>
</dbReference>
<dbReference type="PANTHER" id="PTHR24104:SF57">
    <property type="entry name" value="BEE-MILK PROTEIN"/>
    <property type="match status" value="1"/>
</dbReference>
<evidence type="ECO:0000256" key="8">
    <source>
        <dbReference type="SAM" id="Coils"/>
    </source>
</evidence>
<dbReference type="PROSITE" id="PS50194">
    <property type="entry name" value="FILAMIN_REPEAT"/>
    <property type="match status" value="1"/>
</dbReference>
<dbReference type="Pfam" id="PF00643">
    <property type="entry name" value="zf-B_box"/>
    <property type="match status" value="1"/>
</dbReference>
<evidence type="ECO:0000256" key="7">
    <source>
        <dbReference type="PROSITE-ProRule" id="PRU00504"/>
    </source>
</evidence>
<gene>
    <name evidence="11" type="ORF">PMEA_00008851</name>
</gene>
<dbReference type="SUPFAM" id="SSF101898">
    <property type="entry name" value="NHL repeat"/>
    <property type="match status" value="1"/>
</dbReference>
<proteinExistence type="predicted"/>
<evidence type="ECO:0000313" key="12">
    <source>
        <dbReference type="Proteomes" id="UP001159428"/>
    </source>
</evidence>
<dbReference type="CDD" id="cd05819">
    <property type="entry name" value="NHL"/>
    <property type="match status" value="1"/>
</dbReference>
<keyword evidence="8" id="KW-0175">Coiled coil</keyword>
<dbReference type="InterPro" id="IPR013783">
    <property type="entry name" value="Ig-like_fold"/>
</dbReference>
<dbReference type="GO" id="GO:0061630">
    <property type="term" value="F:ubiquitin protein ligase activity"/>
    <property type="evidence" value="ECO:0007669"/>
    <property type="project" value="TreeGrafter"/>
</dbReference>
<evidence type="ECO:0000256" key="5">
    <source>
        <dbReference type="PROSITE-ProRule" id="PRU00024"/>
    </source>
</evidence>
<dbReference type="Pfam" id="PF18738">
    <property type="entry name" value="HEPN_DZIP3"/>
    <property type="match status" value="1"/>
</dbReference>
<evidence type="ECO:0000259" key="9">
    <source>
        <dbReference type="PROSITE" id="PS50017"/>
    </source>
</evidence>
<dbReference type="PROSITE" id="PS50119">
    <property type="entry name" value="ZF_BBOX"/>
    <property type="match status" value="1"/>
</dbReference>
<evidence type="ECO:0000256" key="1">
    <source>
        <dbReference type="ARBA" id="ARBA00022723"/>
    </source>
</evidence>